<evidence type="ECO:0000256" key="1">
    <source>
        <dbReference type="ARBA" id="ARBA00005361"/>
    </source>
</evidence>
<dbReference type="PANTHER" id="PTHR21255">
    <property type="entry name" value="T-COMPLEX-ASSOCIATED-TESTIS-EXPRESSED 1/ DYNEIN LIGHT CHAIN"/>
    <property type="match status" value="1"/>
</dbReference>
<dbReference type="Proteomes" id="UP000822476">
    <property type="component" value="Unassembled WGS sequence"/>
</dbReference>
<evidence type="ECO:0008006" key="4">
    <source>
        <dbReference type="Google" id="ProtNLM"/>
    </source>
</evidence>
<keyword evidence="3" id="KW-1185">Reference proteome</keyword>
<accession>A0A8S9Y874</accession>
<dbReference type="GO" id="GO:0005868">
    <property type="term" value="C:cytoplasmic dynein complex"/>
    <property type="evidence" value="ECO:0007669"/>
    <property type="project" value="TreeGrafter"/>
</dbReference>
<comment type="caution">
    <text evidence="2">The sequence shown here is derived from an EMBL/GenBank/DDBJ whole genome shotgun (WGS) entry which is preliminary data.</text>
</comment>
<dbReference type="PANTHER" id="PTHR21255:SF4">
    <property type="entry name" value="DYNEIN LIGHT CHAIN TCTEX-TYPE"/>
    <property type="match status" value="1"/>
</dbReference>
<dbReference type="Pfam" id="PF03645">
    <property type="entry name" value="Tctex-1"/>
    <property type="match status" value="1"/>
</dbReference>
<dbReference type="AlphaFoldDB" id="A0A8S9Y874"/>
<reference evidence="2" key="1">
    <citation type="submission" date="2019-07" db="EMBL/GenBank/DDBJ databases">
        <title>Annotation for the trematode Paragonimus miyazaki's.</title>
        <authorList>
            <person name="Choi Y.-J."/>
        </authorList>
    </citation>
    <scope>NUCLEOTIDE SEQUENCE</scope>
    <source>
        <strain evidence="2">Japan</strain>
    </source>
</reference>
<gene>
    <name evidence="2" type="ORF">EG68_02469</name>
</gene>
<evidence type="ECO:0000313" key="2">
    <source>
        <dbReference type="EMBL" id="KAF7231899.1"/>
    </source>
</evidence>
<name>A0A8S9Y874_9TREM</name>
<dbReference type="CDD" id="cd21455">
    <property type="entry name" value="DLC-like_DYNLT1_DYNLT3"/>
    <property type="match status" value="1"/>
</dbReference>
<protein>
    <recommendedName>
        <fullName evidence="4">Dynein light chain Tctex-type 1</fullName>
    </recommendedName>
</protein>
<dbReference type="InterPro" id="IPR005334">
    <property type="entry name" value="Tctex-1-like"/>
</dbReference>
<dbReference type="GO" id="GO:0045505">
    <property type="term" value="F:dynein intermediate chain binding"/>
    <property type="evidence" value="ECO:0007669"/>
    <property type="project" value="TreeGrafter"/>
</dbReference>
<comment type="similarity">
    <text evidence="1">Belongs to the dynein light chain Tctex-type family.</text>
</comment>
<dbReference type="Gene3D" id="3.30.1140.40">
    <property type="entry name" value="Tctex-1"/>
    <property type="match status" value="1"/>
</dbReference>
<dbReference type="EMBL" id="JTDE01022235">
    <property type="protein sequence ID" value="KAF7231899.1"/>
    <property type="molecule type" value="Genomic_DNA"/>
</dbReference>
<organism evidence="2 3">
    <name type="scientific">Paragonimus skrjabini miyazakii</name>
    <dbReference type="NCBI Taxonomy" id="59628"/>
    <lineage>
        <taxon>Eukaryota</taxon>
        <taxon>Metazoa</taxon>
        <taxon>Spiralia</taxon>
        <taxon>Lophotrochozoa</taxon>
        <taxon>Platyhelminthes</taxon>
        <taxon>Trematoda</taxon>
        <taxon>Digenea</taxon>
        <taxon>Plagiorchiida</taxon>
        <taxon>Troglotremata</taxon>
        <taxon>Troglotrematidae</taxon>
        <taxon>Paragonimus</taxon>
    </lineage>
</organism>
<dbReference type="InterPro" id="IPR038586">
    <property type="entry name" value="Tctex-1-like_sf"/>
</dbReference>
<dbReference type="GO" id="GO:0007018">
    <property type="term" value="P:microtubule-based movement"/>
    <property type="evidence" value="ECO:0007669"/>
    <property type="project" value="TreeGrafter"/>
</dbReference>
<proteinExistence type="inferred from homology"/>
<evidence type="ECO:0000313" key="3">
    <source>
        <dbReference type="Proteomes" id="UP000822476"/>
    </source>
</evidence>
<sequence>MSTFASKDLLAPTPAALKFNAEEVESIVKKNLQAVIGQNPYEHEKTPQWARSIIEGCLDRLVKLSKPFKYIVNCTIAQKNGGGLYNASSCYWDNTKDDTCTVNWENKTMHVIVTVFAAGI</sequence>
<dbReference type="OrthoDB" id="10059120at2759"/>
<dbReference type="GO" id="GO:0005737">
    <property type="term" value="C:cytoplasm"/>
    <property type="evidence" value="ECO:0007669"/>
    <property type="project" value="TreeGrafter"/>
</dbReference>